<dbReference type="AlphaFoldDB" id="A0A450RZV5"/>
<evidence type="ECO:0000313" key="1">
    <source>
        <dbReference type="EMBL" id="VFJ44819.1"/>
    </source>
</evidence>
<organism evidence="1">
    <name type="scientific">Candidatus Kentrum sp. DK</name>
    <dbReference type="NCBI Taxonomy" id="2126562"/>
    <lineage>
        <taxon>Bacteria</taxon>
        <taxon>Pseudomonadati</taxon>
        <taxon>Pseudomonadota</taxon>
        <taxon>Gammaproteobacteria</taxon>
        <taxon>Candidatus Kentrum</taxon>
    </lineage>
</organism>
<dbReference type="EMBL" id="CAADEX010000008">
    <property type="protein sequence ID" value="VFJ44819.1"/>
    <property type="molecule type" value="Genomic_DNA"/>
</dbReference>
<proteinExistence type="predicted"/>
<gene>
    <name evidence="1" type="ORF">BECKDK2373B_GA0170837_100819</name>
</gene>
<sequence>MTYSLSYPRNAGKHCSPRSMPVTHQAVAAMFIIGLLSGCAGPADLTRIEKLPCPNCRPVIDVHTESFLRLAADANGACLIHRYRGKEEEPARWRSMLAPLARLIGESRVQLHLWRGESPDAKRRNVARAQALRAIYRETGARGPKGSLYSDPRLFLPPYHALCRNRSVDGPVLELGEHARLLSGRATPPVAADAATEQALNTLIVTLQRAP</sequence>
<name>A0A450RZV5_9GAMM</name>
<protein>
    <submittedName>
        <fullName evidence="1">Uncharacterized protein</fullName>
    </submittedName>
</protein>
<accession>A0A450RZV5</accession>
<reference evidence="1" key="1">
    <citation type="submission" date="2019-02" db="EMBL/GenBank/DDBJ databases">
        <authorList>
            <person name="Gruber-Vodicka R. H."/>
            <person name="Seah K. B. B."/>
        </authorList>
    </citation>
    <scope>NUCLEOTIDE SEQUENCE</scope>
    <source>
        <strain evidence="1">BECK_DK47</strain>
    </source>
</reference>